<accession>A0A5B7K0F9</accession>
<keyword evidence="2" id="KW-1185">Reference proteome</keyword>
<protein>
    <submittedName>
        <fullName evidence="1">Uncharacterized protein</fullName>
    </submittedName>
</protein>
<gene>
    <name evidence="1" type="ORF">E2C01_095963</name>
</gene>
<evidence type="ECO:0000313" key="1">
    <source>
        <dbReference type="EMBL" id="MPD00490.1"/>
    </source>
</evidence>
<name>A0A5B7K0F9_PORTR</name>
<reference evidence="1 2" key="1">
    <citation type="submission" date="2019-05" db="EMBL/GenBank/DDBJ databases">
        <title>Another draft genome of Portunus trituberculatus and its Hox gene families provides insights of decapod evolution.</title>
        <authorList>
            <person name="Jeong J.-H."/>
            <person name="Song I."/>
            <person name="Kim S."/>
            <person name="Choi T."/>
            <person name="Kim D."/>
            <person name="Ryu S."/>
            <person name="Kim W."/>
        </authorList>
    </citation>
    <scope>NUCLEOTIDE SEQUENCE [LARGE SCALE GENOMIC DNA]</scope>
    <source>
        <tissue evidence="1">Muscle</tissue>
    </source>
</reference>
<dbReference type="AlphaFoldDB" id="A0A5B7K0F9"/>
<dbReference type="Proteomes" id="UP000324222">
    <property type="component" value="Unassembled WGS sequence"/>
</dbReference>
<organism evidence="1 2">
    <name type="scientific">Portunus trituberculatus</name>
    <name type="common">Swimming crab</name>
    <name type="synonym">Neptunus trituberculatus</name>
    <dbReference type="NCBI Taxonomy" id="210409"/>
    <lineage>
        <taxon>Eukaryota</taxon>
        <taxon>Metazoa</taxon>
        <taxon>Ecdysozoa</taxon>
        <taxon>Arthropoda</taxon>
        <taxon>Crustacea</taxon>
        <taxon>Multicrustacea</taxon>
        <taxon>Malacostraca</taxon>
        <taxon>Eumalacostraca</taxon>
        <taxon>Eucarida</taxon>
        <taxon>Decapoda</taxon>
        <taxon>Pleocyemata</taxon>
        <taxon>Brachyura</taxon>
        <taxon>Eubrachyura</taxon>
        <taxon>Portunoidea</taxon>
        <taxon>Portunidae</taxon>
        <taxon>Portuninae</taxon>
        <taxon>Portunus</taxon>
    </lineage>
</organism>
<proteinExistence type="predicted"/>
<comment type="caution">
    <text evidence="1">The sequence shown here is derived from an EMBL/GenBank/DDBJ whole genome shotgun (WGS) entry which is preliminary data.</text>
</comment>
<sequence length="79" mass="8218">MSQGATGHIQHALPLLLSRQDKTGAVTHAAVPGCLAQKTAAWHLALAQVPRHCCHCLGTPDTAGTVRVTAARLSISKIT</sequence>
<dbReference type="EMBL" id="VSRR010123128">
    <property type="protein sequence ID" value="MPD00490.1"/>
    <property type="molecule type" value="Genomic_DNA"/>
</dbReference>
<evidence type="ECO:0000313" key="2">
    <source>
        <dbReference type="Proteomes" id="UP000324222"/>
    </source>
</evidence>